<organism evidence="1">
    <name type="scientific">Geobacter metallireducens</name>
    <dbReference type="NCBI Taxonomy" id="28232"/>
    <lineage>
        <taxon>Bacteria</taxon>
        <taxon>Pseudomonadati</taxon>
        <taxon>Thermodesulfobacteriota</taxon>
        <taxon>Desulfuromonadia</taxon>
        <taxon>Geobacterales</taxon>
        <taxon>Geobacteraceae</taxon>
        <taxon>Geobacter</taxon>
    </lineage>
</organism>
<evidence type="ECO:0000313" key="1">
    <source>
        <dbReference type="EMBL" id="HEN41993.1"/>
    </source>
</evidence>
<dbReference type="EMBL" id="DSOV01000024">
    <property type="protein sequence ID" value="HEN41993.1"/>
    <property type="molecule type" value="Genomic_DNA"/>
</dbReference>
<comment type="caution">
    <text evidence="1">The sequence shown here is derived from an EMBL/GenBank/DDBJ whole genome shotgun (WGS) entry which is preliminary data.</text>
</comment>
<protein>
    <submittedName>
        <fullName evidence="1">Uncharacterized protein</fullName>
    </submittedName>
</protein>
<dbReference type="AlphaFoldDB" id="A0A831U0W6"/>
<name>A0A831U0W6_GEOME</name>
<gene>
    <name evidence="1" type="ORF">ENQ87_06390</name>
</gene>
<reference evidence="1" key="1">
    <citation type="journal article" date="2020" name="mSystems">
        <title>Genome- and Community-Level Interaction Insights into Carbon Utilization and Element Cycling Functions of Hydrothermarchaeota in Hydrothermal Sediment.</title>
        <authorList>
            <person name="Zhou Z."/>
            <person name="Liu Y."/>
            <person name="Xu W."/>
            <person name="Pan J."/>
            <person name="Luo Z.H."/>
            <person name="Li M."/>
        </authorList>
    </citation>
    <scope>NUCLEOTIDE SEQUENCE [LARGE SCALE GENOMIC DNA]</scope>
    <source>
        <strain evidence="1">SpSt-349</strain>
    </source>
</reference>
<accession>A0A831U0W6</accession>
<proteinExistence type="predicted"/>
<sequence>MQTIPIALAEPEMVLARDVKRADNPQGPPVCGRGTVLSASLIERLRNLGITSITVEGHPVAIEGEKTLDDLLADLDRRFSKVANVPLMARLKEIYRGNIIRSMGGEGGK</sequence>